<dbReference type="SUPFAM" id="SSF52266">
    <property type="entry name" value="SGNH hydrolase"/>
    <property type="match status" value="1"/>
</dbReference>
<comment type="caution">
    <text evidence="3">The sequence shown here is derived from an EMBL/GenBank/DDBJ whole genome shotgun (WGS) entry which is preliminary data.</text>
</comment>
<dbReference type="InterPro" id="IPR053140">
    <property type="entry name" value="GDSL_Rv0518-like"/>
</dbReference>
<keyword evidence="4" id="KW-1185">Reference proteome</keyword>
<dbReference type="EMBL" id="JAMZDX010000005">
    <property type="protein sequence ID" value="MCP2312093.1"/>
    <property type="molecule type" value="Genomic_DNA"/>
</dbReference>
<evidence type="ECO:0000313" key="4">
    <source>
        <dbReference type="Proteomes" id="UP001206483"/>
    </source>
</evidence>
<feature type="compositionally biased region" description="Pro residues" evidence="1">
    <location>
        <begin position="275"/>
        <end position="287"/>
    </location>
</feature>
<reference evidence="3 4" key="1">
    <citation type="submission" date="2022-06" db="EMBL/GenBank/DDBJ databases">
        <title>Sequencing the genomes of 1000 actinobacteria strains.</title>
        <authorList>
            <person name="Klenk H.-P."/>
        </authorList>
    </citation>
    <scope>NUCLEOTIDE SEQUENCE [LARGE SCALE GENOMIC DNA]</scope>
    <source>
        <strain evidence="3 4">DSM 41656</strain>
    </source>
</reference>
<dbReference type="CDD" id="cd01832">
    <property type="entry name" value="SGNH_hydrolase_like_1"/>
    <property type="match status" value="1"/>
</dbReference>
<organism evidence="3 4">
    <name type="scientific">Kitasatospora paracochleata</name>
    <dbReference type="NCBI Taxonomy" id="58354"/>
    <lineage>
        <taxon>Bacteria</taxon>
        <taxon>Bacillati</taxon>
        <taxon>Actinomycetota</taxon>
        <taxon>Actinomycetes</taxon>
        <taxon>Kitasatosporales</taxon>
        <taxon>Streptomycetaceae</taxon>
        <taxon>Kitasatospora</taxon>
    </lineage>
</organism>
<evidence type="ECO:0000256" key="1">
    <source>
        <dbReference type="SAM" id="MobiDB-lite"/>
    </source>
</evidence>
<feature type="region of interest" description="Disordered" evidence="1">
    <location>
        <begin position="274"/>
        <end position="311"/>
    </location>
</feature>
<dbReference type="Pfam" id="PF13472">
    <property type="entry name" value="Lipase_GDSL_2"/>
    <property type="match status" value="1"/>
</dbReference>
<dbReference type="PANTHER" id="PTHR43784">
    <property type="entry name" value="GDSL-LIKE LIPASE/ACYLHYDROLASE, PUTATIVE (AFU_ORTHOLOGUE AFUA_2G00820)-RELATED"/>
    <property type="match status" value="1"/>
</dbReference>
<evidence type="ECO:0000259" key="2">
    <source>
        <dbReference type="Pfam" id="PF13472"/>
    </source>
</evidence>
<dbReference type="Gene3D" id="3.40.50.1110">
    <property type="entry name" value="SGNH hydrolase"/>
    <property type="match status" value="1"/>
</dbReference>
<proteinExistence type="predicted"/>
<dbReference type="Proteomes" id="UP001206483">
    <property type="component" value="Unassembled WGS sequence"/>
</dbReference>
<dbReference type="InterPro" id="IPR036514">
    <property type="entry name" value="SGNH_hydro_sf"/>
</dbReference>
<dbReference type="PANTHER" id="PTHR43784:SF2">
    <property type="entry name" value="GDSL-LIKE LIPASE_ACYLHYDROLASE, PUTATIVE (AFU_ORTHOLOGUE AFUA_2G00820)-RELATED"/>
    <property type="match status" value="1"/>
</dbReference>
<dbReference type="RefSeq" id="WP_253800943.1">
    <property type="nucleotide sequence ID" value="NZ_BAAAUB010000034.1"/>
</dbReference>
<protein>
    <submittedName>
        <fullName evidence="3">Lysophospholipase L1-like esterase</fullName>
    </submittedName>
</protein>
<sequence>MAVRFVALGDSLTEGIGDPVPSGRRGWAALLAPTLSDGLVDFHNLARSGALSRDLAYEQLPAALALRPHVAAVMIGGNDTLRASFDIVRTARHLDTALAALSAAGAVPLTACLPDPGRLLRLPAPMARPLARRMRAVNAVVHELSARHRAVHLHVARLPWQRERFLLSVDRLHPSAAGHQRIAAGFHALLAAEGHPVGPPAPPLAAAPPGAAADLWWMATRGTRWIAARSTDLLPGLLSLAAAESGHLLARTTHRLDAAADRRTAAALARLPLPTRLPTPLPTPAPRALPQAVPGDPHPSRVVHTSATTRE</sequence>
<dbReference type="InterPro" id="IPR013830">
    <property type="entry name" value="SGNH_hydro"/>
</dbReference>
<name>A0ABT1J3Y8_9ACTN</name>
<accession>A0ABT1J3Y8</accession>
<feature type="domain" description="SGNH hydrolase-type esterase" evidence="2">
    <location>
        <begin position="7"/>
        <end position="181"/>
    </location>
</feature>
<evidence type="ECO:0000313" key="3">
    <source>
        <dbReference type="EMBL" id="MCP2312093.1"/>
    </source>
</evidence>
<gene>
    <name evidence="3" type="ORF">FHR36_005259</name>
</gene>